<feature type="transmembrane region" description="Helical" evidence="2">
    <location>
        <begin position="161"/>
        <end position="182"/>
    </location>
</feature>
<evidence type="ECO:0000256" key="2">
    <source>
        <dbReference type="SAM" id="Phobius"/>
    </source>
</evidence>
<protein>
    <submittedName>
        <fullName evidence="3">Uncharacterized protein</fullName>
    </submittedName>
</protein>
<feature type="transmembrane region" description="Helical" evidence="2">
    <location>
        <begin position="194"/>
        <end position="216"/>
    </location>
</feature>
<keyword evidence="4" id="KW-1185">Reference proteome</keyword>
<proteinExistence type="predicted"/>
<evidence type="ECO:0000256" key="1">
    <source>
        <dbReference type="SAM" id="MobiDB-lite"/>
    </source>
</evidence>
<sequence length="229" mass="26029">GLEGHFEEFSEKCRPKVHSNPELPSPSSIARITADKNQKCFTLAVDSLSQLRPPSRSGMTTPPLITKDPSGKRCVFYFEEGNLRFVEVAEDGVNAYLPSKVDEMEKVFRRVWREVFAVLRIVTSIFVLFVAELILFIAHHIVRLLVLDTITALGDYVLKPLLALIFNAVIQPIFALLWNTFNALYQASDPLVKLLGYILTQVAILFKAFRLCVVQWNPQTGYRQEMEII</sequence>
<keyword evidence="2" id="KW-0812">Transmembrane</keyword>
<feature type="compositionally biased region" description="Basic and acidic residues" evidence="1">
    <location>
        <begin position="1"/>
        <end position="14"/>
    </location>
</feature>
<gene>
    <name evidence="3" type="ORF">CUNI_LOCUS7486</name>
</gene>
<evidence type="ECO:0000313" key="4">
    <source>
        <dbReference type="Proteomes" id="UP000678393"/>
    </source>
</evidence>
<name>A0A8S3Z0J5_9EUPU</name>
<feature type="region of interest" description="Disordered" evidence="1">
    <location>
        <begin position="1"/>
        <end position="26"/>
    </location>
</feature>
<keyword evidence="2" id="KW-1133">Transmembrane helix</keyword>
<dbReference type="EMBL" id="CAJHNH020001191">
    <property type="protein sequence ID" value="CAG5121928.1"/>
    <property type="molecule type" value="Genomic_DNA"/>
</dbReference>
<organism evidence="3 4">
    <name type="scientific">Candidula unifasciata</name>
    <dbReference type="NCBI Taxonomy" id="100452"/>
    <lineage>
        <taxon>Eukaryota</taxon>
        <taxon>Metazoa</taxon>
        <taxon>Spiralia</taxon>
        <taxon>Lophotrochozoa</taxon>
        <taxon>Mollusca</taxon>
        <taxon>Gastropoda</taxon>
        <taxon>Heterobranchia</taxon>
        <taxon>Euthyneura</taxon>
        <taxon>Panpulmonata</taxon>
        <taxon>Eupulmonata</taxon>
        <taxon>Stylommatophora</taxon>
        <taxon>Helicina</taxon>
        <taxon>Helicoidea</taxon>
        <taxon>Geomitridae</taxon>
        <taxon>Candidula</taxon>
    </lineage>
</organism>
<reference evidence="3" key="1">
    <citation type="submission" date="2021-04" db="EMBL/GenBank/DDBJ databases">
        <authorList>
            <consortium name="Molecular Ecology Group"/>
        </authorList>
    </citation>
    <scope>NUCLEOTIDE SEQUENCE</scope>
</reference>
<dbReference type="OrthoDB" id="10045204at2759"/>
<evidence type="ECO:0000313" key="3">
    <source>
        <dbReference type="EMBL" id="CAG5121928.1"/>
    </source>
</evidence>
<dbReference type="AlphaFoldDB" id="A0A8S3Z0J5"/>
<dbReference type="Proteomes" id="UP000678393">
    <property type="component" value="Unassembled WGS sequence"/>
</dbReference>
<feature type="transmembrane region" description="Helical" evidence="2">
    <location>
        <begin position="115"/>
        <end position="141"/>
    </location>
</feature>
<accession>A0A8S3Z0J5</accession>
<feature type="non-terminal residue" evidence="3">
    <location>
        <position position="1"/>
    </location>
</feature>
<comment type="caution">
    <text evidence="3">The sequence shown here is derived from an EMBL/GenBank/DDBJ whole genome shotgun (WGS) entry which is preliminary data.</text>
</comment>
<keyword evidence="2" id="KW-0472">Membrane</keyword>